<accession>A0A0F9UI29</accession>
<reference evidence="2" key="1">
    <citation type="journal article" date="2015" name="Nature">
        <title>Complex archaea that bridge the gap between prokaryotes and eukaryotes.</title>
        <authorList>
            <person name="Spang A."/>
            <person name="Saw J.H."/>
            <person name="Jorgensen S.L."/>
            <person name="Zaremba-Niedzwiedzka K."/>
            <person name="Martijn J."/>
            <person name="Lind A.E."/>
            <person name="van Eijk R."/>
            <person name="Schleper C."/>
            <person name="Guy L."/>
            <person name="Ettema T.J."/>
        </authorList>
    </citation>
    <scope>NUCLEOTIDE SEQUENCE</scope>
</reference>
<gene>
    <name evidence="2" type="ORF">LCGC14_0262960</name>
</gene>
<evidence type="ECO:0000256" key="1">
    <source>
        <dbReference type="SAM" id="MobiDB-lite"/>
    </source>
</evidence>
<evidence type="ECO:0000313" key="2">
    <source>
        <dbReference type="EMBL" id="KKN87027.1"/>
    </source>
</evidence>
<feature type="region of interest" description="Disordered" evidence="1">
    <location>
        <begin position="1"/>
        <end position="27"/>
    </location>
</feature>
<name>A0A0F9UI29_9ZZZZ</name>
<dbReference type="EMBL" id="LAZR01000142">
    <property type="protein sequence ID" value="KKN87027.1"/>
    <property type="molecule type" value="Genomic_DNA"/>
</dbReference>
<sequence>MTENEEEHEQTITSESEEALPAVPGTEQSKVSLHIYMPTEEYGRVKKWARYATIEGLIEGHPRGNFVAYANFCFNLGEQYLRQHILQKRGFK</sequence>
<proteinExistence type="predicted"/>
<comment type="caution">
    <text evidence="2">The sequence shown here is derived from an EMBL/GenBank/DDBJ whole genome shotgun (WGS) entry which is preliminary data.</text>
</comment>
<organism evidence="2">
    <name type="scientific">marine sediment metagenome</name>
    <dbReference type="NCBI Taxonomy" id="412755"/>
    <lineage>
        <taxon>unclassified sequences</taxon>
        <taxon>metagenomes</taxon>
        <taxon>ecological metagenomes</taxon>
    </lineage>
</organism>
<protein>
    <submittedName>
        <fullName evidence="2">Uncharacterized protein</fullName>
    </submittedName>
</protein>
<dbReference type="AlphaFoldDB" id="A0A0F9UI29"/>